<evidence type="ECO:0000313" key="8">
    <source>
        <dbReference type="EMBL" id="KPH55989.1"/>
    </source>
</evidence>
<protein>
    <recommendedName>
        <fullName evidence="7">Ribosomal RNA small subunit methyltransferase H</fullName>
        <ecNumber evidence="7">2.1.1.199</ecNumber>
    </recommendedName>
    <alternativeName>
        <fullName evidence="7">16S rRNA m(4)C1402 methyltransferase</fullName>
    </alternativeName>
    <alternativeName>
        <fullName evidence="7">rRNA (cytosine-N(4)-)-methyltransferase RsmH</fullName>
    </alternativeName>
</protein>
<comment type="subcellular location">
    <subcellularLocation>
        <location evidence="7">Cytoplasm</location>
    </subcellularLocation>
</comment>
<evidence type="ECO:0000313" key="9">
    <source>
        <dbReference type="Proteomes" id="UP000037997"/>
    </source>
</evidence>
<evidence type="ECO:0000256" key="2">
    <source>
        <dbReference type="ARBA" id="ARBA00022490"/>
    </source>
</evidence>
<dbReference type="SUPFAM" id="SSF53335">
    <property type="entry name" value="S-adenosyl-L-methionine-dependent methyltransferases"/>
    <property type="match status" value="1"/>
</dbReference>
<dbReference type="NCBIfam" id="TIGR00006">
    <property type="entry name" value="16S rRNA (cytosine(1402)-N(4))-methyltransferase RsmH"/>
    <property type="match status" value="1"/>
</dbReference>
<dbReference type="GO" id="GO:0005737">
    <property type="term" value="C:cytoplasm"/>
    <property type="evidence" value="ECO:0007669"/>
    <property type="project" value="UniProtKB-SubCell"/>
</dbReference>
<keyword evidence="5 7" id="KW-0808">Transferase</keyword>
<comment type="caution">
    <text evidence="8">The sequence shown here is derived from an EMBL/GenBank/DDBJ whole genome shotgun (WGS) entry which is preliminary data.</text>
</comment>
<dbReference type="InterPro" id="IPR002903">
    <property type="entry name" value="RsmH"/>
</dbReference>
<dbReference type="PATRIC" id="fig|35818.11.peg.977"/>
<evidence type="ECO:0000256" key="4">
    <source>
        <dbReference type="ARBA" id="ARBA00022603"/>
    </source>
</evidence>
<evidence type="ECO:0000256" key="7">
    <source>
        <dbReference type="HAMAP-Rule" id="MF_01007"/>
    </source>
</evidence>
<dbReference type="Gene3D" id="1.10.150.170">
    <property type="entry name" value="Putative methyltransferase TM0872, insert domain"/>
    <property type="match status" value="1"/>
</dbReference>
<dbReference type="EC" id="2.1.1.199" evidence="7"/>
<evidence type="ECO:0000256" key="5">
    <source>
        <dbReference type="ARBA" id="ARBA00022679"/>
    </source>
</evidence>
<evidence type="ECO:0000256" key="1">
    <source>
        <dbReference type="ARBA" id="ARBA00010396"/>
    </source>
</evidence>
<evidence type="ECO:0000256" key="3">
    <source>
        <dbReference type="ARBA" id="ARBA00022552"/>
    </source>
</evidence>
<gene>
    <name evidence="7" type="primary">rsmH</name>
    <name evidence="8" type="ORF">HPU229334_04920</name>
</gene>
<comment type="similarity">
    <text evidence="1 7">Belongs to the methyltransferase superfamily. RsmH family.</text>
</comment>
<comment type="catalytic activity">
    <reaction evidence="7">
        <text>cytidine(1402) in 16S rRNA + S-adenosyl-L-methionine = N(4)-methylcytidine(1402) in 16S rRNA + S-adenosyl-L-homocysteine + H(+)</text>
        <dbReference type="Rhea" id="RHEA:42928"/>
        <dbReference type="Rhea" id="RHEA-COMP:10286"/>
        <dbReference type="Rhea" id="RHEA-COMP:10287"/>
        <dbReference type="ChEBI" id="CHEBI:15378"/>
        <dbReference type="ChEBI" id="CHEBI:57856"/>
        <dbReference type="ChEBI" id="CHEBI:59789"/>
        <dbReference type="ChEBI" id="CHEBI:74506"/>
        <dbReference type="ChEBI" id="CHEBI:82748"/>
        <dbReference type="EC" id="2.1.1.199"/>
    </reaction>
</comment>
<dbReference type="HAMAP" id="MF_01007">
    <property type="entry name" value="16SrRNA_methyltr_H"/>
    <property type="match status" value="1"/>
</dbReference>
<dbReference type="RefSeq" id="WP_054197833.1">
    <property type="nucleotide sequence ID" value="NZ_JNOC01000024.1"/>
</dbReference>
<comment type="function">
    <text evidence="7">Specifically methylates the N4 position of cytidine in position 1402 (C1402) of 16S rRNA.</text>
</comment>
<dbReference type="Gene3D" id="3.40.50.150">
    <property type="entry name" value="Vaccinia Virus protein VP39"/>
    <property type="match status" value="1"/>
</dbReference>
<feature type="binding site" evidence="7">
    <location>
        <position position="103"/>
    </location>
    <ligand>
        <name>S-adenosyl-L-methionine</name>
        <dbReference type="ChEBI" id="CHEBI:59789"/>
    </ligand>
</feature>
<dbReference type="InterPro" id="IPR029063">
    <property type="entry name" value="SAM-dependent_MTases_sf"/>
</dbReference>
<dbReference type="PANTHER" id="PTHR11265">
    <property type="entry name" value="S-ADENOSYL-METHYLTRANSFERASE MRAW"/>
    <property type="match status" value="1"/>
</dbReference>
<proteinExistence type="inferred from homology"/>
<dbReference type="GO" id="GO:0070475">
    <property type="term" value="P:rRNA base methylation"/>
    <property type="evidence" value="ECO:0007669"/>
    <property type="project" value="UniProtKB-UniRule"/>
</dbReference>
<dbReference type="SUPFAM" id="SSF81799">
    <property type="entry name" value="Putative methyltransferase TM0872, insert domain"/>
    <property type="match status" value="1"/>
</dbReference>
<dbReference type="Pfam" id="PF01795">
    <property type="entry name" value="Methyltransf_5"/>
    <property type="match status" value="1"/>
</dbReference>
<keyword evidence="3 7" id="KW-0698">rRNA processing</keyword>
<dbReference type="AlphaFoldDB" id="A0A0N0LU51"/>
<feature type="binding site" evidence="7">
    <location>
        <begin position="37"/>
        <end position="39"/>
    </location>
    <ligand>
        <name>S-adenosyl-L-methionine</name>
        <dbReference type="ChEBI" id="CHEBI:59789"/>
    </ligand>
</feature>
<keyword evidence="4 7" id="KW-0489">Methyltransferase</keyword>
<keyword evidence="6 7" id="KW-0949">S-adenosyl-L-methionine</keyword>
<dbReference type="STRING" id="35818.HPU229336_00420"/>
<accession>A0A0N0LU51</accession>
<feature type="binding site" evidence="7">
    <location>
        <position position="110"/>
    </location>
    <ligand>
        <name>S-adenosyl-L-methionine</name>
        <dbReference type="ChEBI" id="CHEBI:59789"/>
    </ligand>
</feature>
<dbReference type="PIRSF" id="PIRSF004486">
    <property type="entry name" value="MraW"/>
    <property type="match status" value="1"/>
</dbReference>
<sequence length="311" mass="35919">MNPPHISVLKQEVLETFENELITKNGGILIDCTLGFGGHSLALLEKYPKLKIIGIDQDNDAIALATKRLENFKNRFSIKYGKFSETLKTILSQEQNIVGILADIGVSSMQFDNKERGFSFESETLDMRMDKTKNFNAKDIINTYSLPELERIFKNFGEIREYKKLAHCIIELRKKEKITSAKMLSEFIARHFKHPKIHPATLAFQALRIEVNDELGELERLLQIFETHKMQNGARLCIISFHSLEDRIIKTYFKKWENPCICPQEAMLCKCGKNHQKGKNLYKKPLTATAQEIQENPRSRSAKLRAFEFFS</sequence>
<dbReference type="PANTHER" id="PTHR11265:SF0">
    <property type="entry name" value="12S RRNA N4-METHYLCYTIDINE METHYLTRANSFERASE"/>
    <property type="match status" value="1"/>
</dbReference>
<dbReference type="InterPro" id="IPR023397">
    <property type="entry name" value="SAM-dep_MeTrfase_MraW_recog"/>
</dbReference>
<evidence type="ECO:0000256" key="6">
    <source>
        <dbReference type="ARBA" id="ARBA00022691"/>
    </source>
</evidence>
<reference evidence="8 9" key="1">
    <citation type="submission" date="2014-06" db="EMBL/GenBank/DDBJ databases">
        <title>Helicobacter pullorum isolates in fresh chicken meat - phenotypic and genotypic features.</title>
        <authorList>
            <person name="Borges V."/>
            <person name="Santos A."/>
            <person name="Correia C.B."/>
            <person name="Saraiva M."/>
            <person name="Menard A."/>
            <person name="Vieira L."/>
            <person name="Sampaio D.A."/>
            <person name="Gomes J.P."/>
            <person name="Oleastro M."/>
        </authorList>
    </citation>
    <scope>NUCLEOTIDE SEQUENCE [LARGE SCALE GENOMIC DNA]</scope>
    <source>
        <strain evidence="8 9">229334/12</strain>
    </source>
</reference>
<dbReference type="Proteomes" id="UP000037997">
    <property type="component" value="Unassembled WGS sequence"/>
</dbReference>
<keyword evidence="2 7" id="KW-0963">Cytoplasm</keyword>
<feature type="binding site" evidence="7">
    <location>
        <position position="83"/>
    </location>
    <ligand>
        <name>S-adenosyl-L-methionine</name>
        <dbReference type="ChEBI" id="CHEBI:59789"/>
    </ligand>
</feature>
<dbReference type="EMBL" id="JNOC01000024">
    <property type="protein sequence ID" value="KPH55989.1"/>
    <property type="molecule type" value="Genomic_DNA"/>
</dbReference>
<feature type="binding site" evidence="7">
    <location>
        <position position="56"/>
    </location>
    <ligand>
        <name>S-adenosyl-L-methionine</name>
        <dbReference type="ChEBI" id="CHEBI:59789"/>
    </ligand>
</feature>
<name>A0A0N0LU51_9HELI</name>
<dbReference type="GO" id="GO:0071424">
    <property type="term" value="F:rRNA (cytosine-N4-)-methyltransferase activity"/>
    <property type="evidence" value="ECO:0007669"/>
    <property type="project" value="UniProtKB-UniRule"/>
</dbReference>
<organism evidence="8 9">
    <name type="scientific">Helicobacter pullorum</name>
    <dbReference type="NCBI Taxonomy" id="35818"/>
    <lineage>
        <taxon>Bacteria</taxon>
        <taxon>Pseudomonadati</taxon>
        <taxon>Campylobacterota</taxon>
        <taxon>Epsilonproteobacteria</taxon>
        <taxon>Campylobacterales</taxon>
        <taxon>Helicobacteraceae</taxon>
        <taxon>Helicobacter</taxon>
    </lineage>
</organism>